<dbReference type="Proteomes" id="UP000318833">
    <property type="component" value="Unassembled WGS sequence"/>
</dbReference>
<dbReference type="OrthoDB" id="781226at2"/>
<name>A0A554VGI0_9FLAO</name>
<comment type="caution">
    <text evidence="6">The sequence shown here is derived from an EMBL/GenBank/DDBJ whole genome shotgun (WGS) entry which is preliminary data.</text>
</comment>
<feature type="signal peptide" evidence="4">
    <location>
        <begin position="1"/>
        <end position="26"/>
    </location>
</feature>
<evidence type="ECO:0000256" key="2">
    <source>
        <dbReference type="ARBA" id="ARBA00023295"/>
    </source>
</evidence>
<gene>
    <name evidence="6" type="ORF">FOF46_19315</name>
</gene>
<dbReference type="Pfam" id="PF00150">
    <property type="entry name" value="Cellulase"/>
    <property type="match status" value="1"/>
</dbReference>
<evidence type="ECO:0000256" key="1">
    <source>
        <dbReference type="ARBA" id="ARBA00022801"/>
    </source>
</evidence>
<dbReference type="Gene3D" id="3.20.20.80">
    <property type="entry name" value="Glycosidases"/>
    <property type="match status" value="1"/>
</dbReference>
<comment type="similarity">
    <text evidence="3">Belongs to the glycosyl hydrolase 5 (cellulase A) family.</text>
</comment>
<proteinExistence type="inferred from homology"/>
<keyword evidence="1 3" id="KW-0378">Hydrolase</keyword>
<feature type="domain" description="Glycoside hydrolase family 5" evidence="5">
    <location>
        <begin position="56"/>
        <end position="300"/>
    </location>
</feature>
<dbReference type="InterPro" id="IPR001547">
    <property type="entry name" value="Glyco_hydro_5"/>
</dbReference>
<keyword evidence="2 3" id="KW-0326">Glycosidase</keyword>
<organism evidence="6 7">
    <name type="scientific">Aquimarina algiphila</name>
    <dbReference type="NCBI Taxonomy" id="2047982"/>
    <lineage>
        <taxon>Bacteria</taxon>
        <taxon>Pseudomonadati</taxon>
        <taxon>Bacteroidota</taxon>
        <taxon>Flavobacteriia</taxon>
        <taxon>Flavobacteriales</taxon>
        <taxon>Flavobacteriaceae</taxon>
        <taxon>Aquimarina</taxon>
    </lineage>
</organism>
<accession>A0A554VGI0</accession>
<dbReference type="GO" id="GO:0000272">
    <property type="term" value="P:polysaccharide catabolic process"/>
    <property type="evidence" value="ECO:0007669"/>
    <property type="project" value="InterPro"/>
</dbReference>
<dbReference type="SUPFAM" id="SSF51445">
    <property type="entry name" value="(Trans)glycosidases"/>
    <property type="match status" value="1"/>
</dbReference>
<keyword evidence="7" id="KW-1185">Reference proteome</keyword>
<reference evidence="6 7" key="1">
    <citation type="submission" date="2019-07" db="EMBL/GenBank/DDBJ databases">
        <title>The draft genome sequence of Aquimarina algiphila M91.</title>
        <authorList>
            <person name="Meng X."/>
        </authorList>
    </citation>
    <scope>NUCLEOTIDE SEQUENCE [LARGE SCALE GENOMIC DNA]</scope>
    <source>
        <strain evidence="6 7">M91</strain>
    </source>
</reference>
<dbReference type="EMBL" id="VLNR01000045">
    <property type="protein sequence ID" value="TSE06477.1"/>
    <property type="molecule type" value="Genomic_DNA"/>
</dbReference>
<evidence type="ECO:0000313" key="7">
    <source>
        <dbReference type="Proteomes" id="UP000318833"/>
    </source>
</evidence>
<dbReference type="InterPro" id="IPR017853">
    <property type="entry name" value="GH"/>
</dbReference>
<evidence type="ECO:0000259" key="5">
    <source>
        <dbReference type="Pfam" id="PF00150"/>
    </source>
</evidence>
<sequence length="510" mass="58058">MKKEITIRKMINFFSLVLLISFTSCNDDWEPTIDPIESGDLVVKTSQVINESYIGNGAQWDPYPQAYRYWGTPISDADWNKLYTRLDYMKPSFMRVVIGSYDKYALAGADEYNPEDLFEGLNKILQYCQDNNITVMLGDWGYNQVDINSEMIFENRLKNAARYIDFLVREKGFTCIKHYSTINEPNLGGSATDGNYELWKNATQYFYQELEALGVTGKVGIAGPDIAPFTRDITSWITDTTNDFGDKISLYDIHTYPPREWMFNGDYDEFLKIYKDATPAGSQIVIGEFGFKYETSTSTMDTELFRQNLSAINSDPNVARDSNTLIDEFFHGVDIAAATMKIVNAGYSGAATWNLDDAMHSGSTSGQDLKIWGFWNILGQELLGKPEKEELRPHFYSYSLLARYMQTGSKVFTVDIPNRIGLDAIAVEKDGKYMIAINNIYTEEHSLNIKFDNKLQLFEAKKFIYRENDRKVDDNGFPVPTEEGLTLDFGAGEDIIIPAQTLTVITNFDY</sequence>
<dbReference type="RefSeq" id="WP_143917575.1">
    <property type="nucleotide sequence ID" value="NZ_CANMIK010000051.1"/>
</dbReference>
<keyword evidence="4" id="KW-0732">Signal</keyword>
<feature type="chain" id="PRO_5021698400" evidence="4">
    <location>
        <begin position="27"/>
        <end position="510"/>
    </location>
</feature>
<evidence type="ECO:0000256" key="3">
    <source>
        <dbReference type="RuleBase" id="RU361153"/>
    </source>
</evidence>
<evidence type="ECO:0000256" key="4">
    <source>
        <dbReference type="SAM" id="SignalP"/>
    </source>
</evidence>
<dbReference type="GO" id="GO:0004553">
    <property type="term" value="F:hydrolase activity, hydrolyzing O-glycosyl compounds"/>
    <property type="evidence" value="ECO:0007669"/>
    <property type="project" value="InterPro"/>
</dbReference>
<protein>
    <submittedName>
        <fullName evidence="6">Glycoside hydrolase family 5 protein</fullName>
    </submittedName>
</protein>
<dbReference type="PROSITE" id="PS51257">
    <property type="entry name" value="PROKAR_LIPOPROTEIN"/>
    <property type="match status" value="1"/>
</dbReference>
<dbReference type="AlphaFoldDB" id="A0A554VGI0"/>
<evidence type="ECO:0000313" key="6">
    <source>
        <dbReference type="EMBL" id="TSE06477.1"/>
    </source>
</evidence>